<feature type="compositionally biased region" description="Basic and acidic residues" evidence="1">
    <location>
        <begin position="10"/>
        <end position="19"/>
    </location>
</feature>
<keyword evidence="3" id="KW-1185">Reference proteome</keyword>
<evidence type="ECO:0000313" key="3">
    <source>
        <dbReference type="Proteomes" id="UP001139319"/>
    </source>
</evidence>
<evidence type="ECO:0000256" key="1">
    <source>
        <dbReference type="SAM" id="MobiDB-lite"/>
    </source>
</evidence>
<dbReference type="Proteomes" id="UP001139319">
    <property type="component" value="Unassembled WGS sequence"/>
</dbReference>
<dbReference type="EMBL" id="JAMFTH010000008">
    <property type="protein sequence ID" value="MCP8900989.1"/>
    <property type="molecule type" value="Genomic_DNA"/>
</dbReference>
<protein>
    <submittedName>
        <fullName evidence="2">Uncharacterized protein</fullName>
    </submittedName>
</protein>
<reference evidence="2" key="1">
    <citation type="submission" date="2022-05" db="EMBL/GenBank/DDBJ databases">
        <authorList>
            <person name="Sun H.-N."/>
        </authorList>
    </citation>
    <scope>NUCLEOTIDE SEQUENCE</scope>
    <source>
        <strain evidence="2">HB14</strain>
    </source>
</reference>
<sequence>MSGWLPAEYSQHRDREALKAPKGAAKTPIRCVAYMDVGKGREQDAEGLLFLLRATAISGEERRAE</sequence>
<dbReference type="AlphaFoldDB" id="A0A9X2KV29"/>
<comment type="caution">
    <text evidence="2">The sequence shown here is derived from an EMBL/GenBank/DDBJ whole genome shotgun (WGS) entry which is preliminary data.</text>
</comment>
<gene>
    <name evidence="2" type="ORF">M6D89_16920</name>
</gene>
<accession>A0A9X2KV29</accession>
<dbReference type="RefSeq" id="WP_253969273.1">
    <property type="nucleotide sequence ID" value="NZ_JAMFTH010000008.1"/>
</dbReference>
<name>A0A9X2KV29_9GAMM</name>
<feature type="region of interest" description="Disordered" evidence="1">
    <location>
        <begin position="1"/>
        <end position="22"/>
    </location>
</feature>
<proteinExistence type="predicted"/>
<reference evidence="2" key="2">
    <citation type="submission" date="2023-01" db="EMBL/GenBank/DDBJ databases">
        <title>Gilvimarinus xylanilyticus HB14 isolated from Caulerpa lentillifera aquaculture base in Hainan, China.</title>
        <authorList>
            <person name="Zhang Y.-J."/>
        </authorList>
    </citation>
    <scope>NUCLEOTIDE SEQUENCE</scope>
    <source>
        <strain evidence="2">HB14</strain>
    </source>
</reference>
<organism evidence="2 3">
    <name type="scientific">Gilvimarinus xylanilyticus</name>
    <dbReference type="NCBI Taxonomy" id="2944139"/>
    <lineage>
        <taxon>Bacteria</taxon>
        <taxon>Pseudomonadati</taxon>
        <taxon>Pseudomonadota</taxon>
        <taxon>Gammaproteobacteria</taxon>
        <taxon>Cellvibrionales</taxon>
        <taxon>Cellvibrionaceae</taxon>
        <taxon>Gilvimarinus</taxon>
    </lineage>
</organism>
<evidence type="ECO:0000313" key="2">
    <source>
        <dbReference type="EMBL" id="MCP8900989.1"/>
    </source>
</evidence>